<comment type="caution">
    <text evidence="8">The sequence shown here is derived from an EMBL/GenBank/DDBJ whole genome shotgun (WGS) entry which is preliminary data.</text>
</comment>
<organism evidence="8 9">
    <name type="scientific">Novosphingobium cyanobacteriorum</name>
    <dbReference type="NCBI Taxonomy" id="3024215"/>
    <lineage>
        <taxon>Bacteria</taxon>
        <taxon>Pseudomonadati</taxon>
        <taxon>Pseudomonadota</taxon>
        <taxon>Alphaproteobacteria</taxon>
        <taxon>Sphingomonadales</taxon>
        <taxon>Sphingomonadaceae</taxon>
        <taxon>Novosphingobium</taxon>
    </lineage>
</organism>
<comment type="subcellular location">
    <subcellularLocation>
        <location evidence="1">Membrane</location>
    </subcellularLocation>
    <subcellularLocation>
        <location evidence="2">Secreted</location>
    </subcellularLocation>
</comment>
<keyword evidence="9" id="KW-1185">Reference proteome</keyword>
<keyword evidence="4" id="KW-0800">Toxin</keyword>
<keyword evidence="6" id="KW-0843">Virulence</keyword>
<keyword evidence="5" id="KW-0677">Repeat</keyword>
<accession>A0ABT6CER3</accession>
<dbReference type="SUPFAM" id="SSF51120">
    <property type="entry name" value="beta-Roll"/>
    <property type="match status" value="2"/>
</dbReference>
<dbReference type="Gene3D" id="2.150.10.10">
    <property type="entry name" value="Serralysin-like metalloprotease, C-terminal"/>
    <property type="match status" value="2"/>
</dbReference>
<evidence type="ECO:0000256" key="4">
    <source>
        <dbReference type="ARBA" id="ARBA00022656"/>
    </source>
</evidence>
<keyword evidence="3" id="KW-0964">Secreted</keyword>
<evidence type="ECO:0000256" key="3">
    <source>
        <dbReference type="ARBA" id="ARBA00022525"/>
    </source>
</evidence>
<evidence type="ECO:0000256" key="7">
    <source>
        <dbReference type="ARBA" id="ARBA00023136"/>
    </source>
</evidence>
<dbReference type="InterPro" id="IPR003995">
    <property type="entry name" value="RTX_toxin_determinant-A"/>
</dbReference>
<dbReference type="PANTHER" id="PTHR38340:SF1">
    <property type="entry name" value="S-LAYER PROTEIN"/>
    <property type="match status" value="1"/>
</dbReference>
<proteinExistence type="predicted"/>
<evidence type="ECO:0000256" key="1">
    <source>
        <dbReference type="ARBA" id="ARBA00004370"/>
    </source>
</evidence>
<dbReference type="InterPro" id="IPR011049">
    <property type="entry name" value="Serralysin-like_metalloprot_C"/>
</dbReference>
<dbReference type="PRINTS" id="PR00313">
    <property type="entry name" value="CABNDNGRPT"/>
</dbReference>
<evidence type="ECO:0000256" key="5">
    <source>
        <dbReference type="ARBA" id="ARBA00022737"/>
    </source>
</evidence>
<protein>
    <submittedName>
        <fullName evidence="8">Uncharacterized protein</fullName>
    </submittedName>
</protein>
<sequence length="805" mass="85004">MQGWYKVAYTFSKVEYAGPRDQNPIDGRIVSYVSAFNSQNAGVPGFHDVGEKLITSRGNFHSSSKFGEEDFYNDGYWPFAGVYRKGEWVEGSTYPRIIETSTVYVLMTAKVVDVVTVEGFTPTNTTGTISATESSNLNPGDGYVTSTISHVASEWLYGPVSITDADGNGYDDNGEFDKRRASRPALFDDVANSRNLNTLDPARFSGSALNAMAGNDTVVLPDSGGKALAWGINGVFSAGSGEDVITLGAFPGTVYGNEDRDILRGGNAESTLDGGAGNDDLYGSFRGDDGLKDLLFGGAGADRFFIGNGDEVLDLEVGEPIIMRNAGDLKVVKVDRQAGPGGDFAYTVSGFVDEGGKLVERYTAKLVSSGELSFDSFREGSGYRIVAKQWTPTRPELPDLPSFTRAENISPIYGDLIQSFFALNSLSDLEKVLAKFGSNLENKGLLYLDQDLRQFAKVFSRYGKIIDIVQRSAEILASPNPKLAYFVEIVDYLAGAAILEGGALAGALAGSVLPGPGTIVGLAVGGIGSTILYNRYLSSEVKEIATEFYLATFGTIDKQGIIDTPGADGVFRGTAADEIFAGTPKSDVFLSSDGTNYYVGGRGAGNEVDYRNAPGSVTADLAEKAGSYAVAGSNGAGPSSANDKYADIQYLSGSQHGDVLSGDGRTNVIKGRGGNDKLYGREGDDVIHGNAGRDTMWGGAGTDRFVFGTGDTSFDRAGADRIADFRPTDRDIIDLSAIDADTGQTGNQAFSFIGTAAFGKVAGQLRATFAGGNTFVEGDSNGDGLADLTIRIDGEIGMSVVDFVL</sequence>
<evidence type="ECO:0000313" key="8">
    <source>
        <dbReference type="EMBL" id="MDF8332406.1"/>
    </source>
</evidence>
<dbReference type="Proteomes" id="UP001222770">
    <property type="component" value="Unassembled WGS sequence"/>
</dbReference>
<gene>
    <name evidence="8" type="ORF">POM99_04265</name>
</gene>
<dbReference type="PRINTS" id="PR01488">
    <property type="entry name" value="RTXTOXINA"/>
</dbReference>
<reference evidence="8 9" key="1">
    <citation type="submission" date="2023-03" db="EMBL/GenBank/DDBJ databases">
        <title>Novosphingobium cyanobacteriorum sp. nov., isolated from a eutrophic reservoir during the Microcystis bloom period.</title>
        <authorList>
            <person name="Kang M."/>
            <person name="Le V."/>
            <person name="Ko S.-R."/>
            <person name="Lee S.-A."/>
            <person name="Ahn C.-Y."/>
        </authorList>
    </citation>
    <scope>NUCLEOTIDE SEQUENCE [LARGE SCALE GENOMIC DNA]</scope>
    <source>
        <strain evidence="8 9">HBC54</strain>
    </source>
</reference>
<dbReference type="RefSeq" id="WP_277275565.1">
    <property type="nucleotide sequence ID" value="NZ_JAROCY010000003.1"/>
</dbReference>
<evidence type="ECO:0000313" key="9">
    <source>
        <dbReference type="Proteomes" id="UP001222770"/>
    </source>
</evidence>
<keyword evidence="7" id="KW-0472">Membrane</keyword>
<dbReference type="InterPro" id="IPR001343">
    <property type="entry name" value="Hemolysn_Ca-bd"/>
</dbReference>
<evidence type="ECO:0000256" key="6">
    <source>
        <dbReference type="ARBA" id="ARBA00023026"/>
    </source>
</evidence>
<dbReference type="InterPro" id="IPR050557">
    <property type="entry name" value="RTX_toxin/Mannuronan_C5-epim"/>
</dbReference>
<dbReference type="Pfam" id="PF00353">
    <property type="entry name" value="HemolysinCabind"/>
    <property type="match status" value="3"/>
</dbReference>
<name>A0ABT6CER3_9SPHN</name>
<evidence type="ECO:0000256" key="2">
    <source>
        <dbReference type="ARBA" id="ARBA00004613"/>
    </source>
</evidence>
<dbReference type="PANTHER" id="PTHR38340">
    <property type="entry name" value="S-LAYER PROTEIN"/>
    <property type="match status" value="1"/>
</dbReference>
<dbReference type="EMBL" id="JAROCY010000003">
    <property type="protein sequence ID" value="MDF8332406.1"/>
    <property type="molecule type" value="Genomic_DNA"/>
</dbReference>